<name>A0A2U2BWS2_9PROT</name>
<comment type="caution">
    <text evidence="1">The sequence shown here is derived from an EMBL/GenBank/DDBJ whole genome shotgun (WGS) entry which is preliminary data.</text>
</comment>
<gene>
    <name evidence="1" type="ORF">DDZ18_02240</name>
</gene>
<keyword evidence="2" id="KW-1185">Reference proteome</keyword>
<dbReference type="AlphaFoldDB" id="A0A2U2BWS2"/>
<evidence type="ECO:0000313" key="2">
    <source>
        <dbReference type="Proteomes" id="UP000245168"/>
    </source>
</evidence>
<sequence>MISEENLRLQWALAYPFPRPRSSFVFVDGETVLLEDTRPERVGDWTARHRGRAVKLRDIVGAERAGVFDRGDYHAVVAVGSNAAPVQLRRKYADHLGDVVVPVVRITVPGHVIAWGKHVAPYGSIGATIAEHAGASVETFATLLGPHEFELMNGTENLGETYDHHPVTVEGAPAAVRPDMVAYRSLAGHMPLLVEGFSHDNSPHPYGGQWEAQQMAVEMLGLDISVDRFLLENATDPAKAAERDAALARA</sequence>
<dbReference type="EMBL" id="QEXV01000001">
    <property type="protein sequence ID" value="PWE18447.1"/>
    <property type="molecule type" value="Genomic_DNA"/>
</dbReference>
<proteinExistence type="predicted"/>
<evidence type="ECO:0000313" key="1">
    <source>
        <dbReference type="EMBL" id="PWE18447.1"/>
    </source>
</evidence>
<dbReference type="OrthoDB" id="7626403at2"/>
<protein>
    <submittedName>
        <fullName evidence="1">Uncharacterized protein</fullName>
    </submittedName>
</protein>
<accession>A0A2U2BWS2</accession>
<organism evidence="1 2">
    <name type="scientific">Marinicauda salina</name>
    <dbReference type="NCBI Taxonomy" id="2135793"/>
    <lineage>
        <taxon>Bacteria</taxon>
        <taxon>Pseudomonadati</taxon>
        <taxon>Pseudomonadota</taxon>
        <taxon>Alphaproteobacteria</taxon>
        <taxon>Maricaulales</taxon>
        <taxon>Maricaulaceae</taxon>
        <taxon>Marinicauda</taxon>
    </lineage>
</organism>
<reference evidence="2" key="1">
    <citation type="submission" date="2018-05" db="EMBL/GenBank/DDBJ databases">
        <authorList>
            <person name="Liu B.-T."/>
        </authorList>
    </citation>
    <scope>NUCLEOTIDE SEQUENCE [LARGE SCALE GENOMIC DNA]</scope>
    <source>
        <strain evidence="2">WD6-1</strain>
    </source>
</reference>
<dbReference type="RefSeq" id="WP_109251722.1">
    <property type="nucleotide sequence ID" value="NZ_QEXV01000001.1"/>
</dbReference>
<dbReference type="Proteomes" id="UP000245168">
    <property type="component" value="Unassembled WGS sequence"/>
</dbReference>